<dbReference type="Gene3D" id="3.10.490.10">
    <property type="entry name" value="Gamma-glutamyl cyclotransferase-like"/>
    <property type="match status" value="1"/>
</dbReference>
<feature type="domain" description="Gamma-glutamylcyclotransferase AIG2-like" evidence="2">
    <location>
        <begin position="17"/>
        <end position="142"/>
    </location>
</feature>
<accession>A0A0J6YK74</accession>
<organism evidence="3 4">
    <name type="scientific">Coccidioides immitis RMSCC 2394</name>
    <dbReference type="NCBI Taxonomy" id="404692"/>
    <lineage>
        <taxon>Eukaryota</taxon>
        <taxon>Fungi</taxon>
        <taxon>Dikarya</taxon>
        <taxon>Ascomycota</taxon>
        <taxon>Pezizomycotina</taxon>
        <taxon>Eurotiomycetes</taxon>
        <taxon>Eurotiomycetidae</taxon>
        <taxon>Onygenales</taxon>
        <taxon>Onygenaceae</taxon>
        <taxon>Coccidioides</taxon>
    </lineage>
</organism>
<sequence>MLSAERLDELLKGPMPMFLFGQLMLPQVLQFVTDAPPGYDVAANMTQASLLGYKLSVFEGANLPVVLPSGELGESVDGLVIFSLTPEQRNWIYQFEAENSKLLTHVQVEICMDDGNLRSIDAATFVWKGPMAGIVETGSKSWKVDAFIESEWYQNIARKLQLSACEEKPEERSERETEPPWICVVLYNRNWPPQSQTWTKTTYSSYGEWKENRSCSRTFISSFFC</sequence>
<dbReference type="InterPro" id="IPR045038">
    <property type="entry name" value="AIG2-like"/>
</dbReference>
<dbReference type="PANTHER" id="PTHR31544:SF2">
    <property type="entry name" value="AIG2-LIKE PROTEIN D"/>
    <property type="match status" value="1"/>
</dbReference>
<gene>
    <name evidence="3" type="ORF">CIRG_08712</name>
</gene>
<dbReference type="EMBL" id="DS028098">
    <property type="protein sequence ID" value="KMP09031.1"/>
    <property type="molecule type" value="Genomic_DNA"/>
</dbReference>
<comment type="similarity">
    <text evidence="1">Belongs to the gamma-glutamylcyclotransferase family.</text>
</comment>
<proteinExistence type="inferred from homology"/>
<reference evidence="4" key="1">
    <citation type="journal article" date="2010" name="Genome Res.">
        <title>Population genomic sequencing of Coccidioides fungi reveals recent hybridization and transposon control.</title>
        <authorList>
            <person name="Neafsey D.E."/>
            <person name="Barker B.M."/>
            <person name="Sharpton T.J."/>
            <person name="Stajich J.E."/>
            <person name="Park D.J."/>
            <person name="Whiston E."/>
            <person name="Hung C.-Y."/>
            <person name="McMahan C."/>
            <person name="White J."/>
            <person name="Sykes S."/>
            <person name="Heiman D."/>
            <person name="Young S."/>
            <person name="Zeng Q."/>
            <person name="Abouelleil A."/>
            <person name="Aftuck L."/>
            <person name="Bessette D."/>
            <person name="Brown A."/>
            <person name="FitzGerald M."/>
            <person name="Lui A."/>
            <person name="Macdonald J.P."/>
            <person name="Priest M."/>
            <person name="Orbach M.J."/>
            <person name="Galgiani J.N."/>
            <person name="Kirkland T.N."/>
            <person name="Cole G.T."/>
            <person name="Birren B.W."/>
            <person name="Henn M.R."/>
            <person name="Taylor J.W."/>
            <person name="Rounsley S.D."/>
        </authorList>
    </citation>
    <scope>NUCLEOTIDE SEQUENCE [LARGE SCALE GENOMIC DNA]</scope>
    <source>
        <strain evidence="4">RMSCC 2394</strain>
    </source>
</reference>
<dbReference type="OrthoDB" id="1044435at2759"/>
<protein>
    <recommendedName>
        <fullName evidence="2">Gamma-glutamylcyclotransferase AIG2-like domain-containing protein</fullName>
    </recommendedName>
</protein>
<evidence type="ECO:0000259" key="2">
    <source>
        <dbReference type="Pfam" id="PF06094"/>
    </source>
</evidence>
<name>A0A0J6YK74_COCIT</name>
<evidence type="ECO:0000256" key="1">
    <source>
        <dbReference type="ARBA" id="ARBA00008861"/>
    </source>
</evidence>
<dbReference type="PANTHER" id="PTHR31544">
    <property type="entry name" value="AIG2-LIKE PROTEIN D"/>
    <property type="match status" value="1"/>
</dbReference>
<dbReference type="Pfam" id="PF06094">
    <property type="entry name" value="GGACT"/>
    <property type="match status" value="1"/>
</dbReference>
<dbReference type="Proteomes" id="UP000054565">
    <property type="component" value="Unassembled WGS sequence"/>
</dbReference>
<evidence type="ECO:0000313" key="4">
    <source>
        <dbReference type="Proteomes" id="UP000054565"/>
    </source>
</evidence>
<dbReference type="InterPro" id="IPR009288">
    <property type="entry name" value="AIG2-like_dom"/>
</dbReference>
<dbReference type="AlphaFoldDB" id="A0A0J6YK74"/>
<evidence type="ECO:0000313" key="3">
    <source>
        <dbReference type="EMBL" id="KMP09031.1"/>
    </source>
</evidence>